<dbReference type="GO" id="GO:0005829">
    <property type="term" value="C:cytosol"/>
    <property type="evidence" value="ECO:0007669"/>
    <property type="project" value="TreeGrafter"/>
</dbReference>
<evidence type="ECO:0000313" key="1">
    <source>
        <dbReference type="EMBL" id="KJY60107.1"/>
    </source>
</evidence>
<dbReference type="Gene3D" id="3.40.50.1000">
    <property type="entry name" value="HAD superfamily/HAD-like"/>
    <property type="match status" value="1"/>
</dbReference>
<dbReference type="EMBL" id="JXLG01000010">
    <property type="protein sequence ID" value="KJY60107.1"/>
    <property type="molecule type" value="Genomic_DNA"/>
</dbReference>
<dbReference type="InterPro" id="IPR006379">
    <property type="entry name" value="HAD-SF_hydro_IIB"/>
</dbReference>
<dbReference type="PANTHER" id="PTHR10000">
    <property type="entry name" value="PHOSPHOSERINE PHOSPHATASE"/>
    <property type="match status" value="1"/>
</dbReference>
<dbReference type="InterPro" id="IPR000150">
    <property type="entry name" value="Cof"/>
</dbReference>
<dbReference type="InterPro" id="IPR023214">
    <property type="entry name" value="HAD_sf"/>
</dbReference>
<dbReference type="Gene3D" id="3.30.1240.10">
    <property type="match status" value="1"/>
</dbReference>
<dbReference type="PROSITE" id="PS01229">
    <property type="entry name" value="COF_2"/>
    <property type="match status" value="1"/>
</dbReference>
<evidence type="ECO:0000313" key="2">
    <source>
        <dbReference type="Proteomes" id="UP000033682"/>
    </source>
</evidence>
<dbReference type="SFLD" id="SFLDG01140">
    <property type="entry name" value="C2.B:_Phosphomannomutase_and_P"/>
    <property type="match status" value="1"/>
</dbReference>
<reference evidence="1 2" key="1">
    <citation type="submission" date="2015-01" db="EMBL/GenBank/DDBJ databases">
        <title>Comparative genomics of the lactic acid bacteria isolated from the honey bee gut.</title>
        <authorList>
            <person name="Ellegaard K.M."/>
            <person name="Tamarit D."/>
            <person name="Javelind E."/>
            <person name="Olofsson T."/>
            <person name="Andersson S.G."/>
            <person name="Vasquez A."/>
        </authorList>
    </citation>
    <scope>NUCLEOTIDE SEQUENCE [LARGE SCALE GENOMIC DNA]</scope>
    <source>
        <strain evidence="1 2">Hma11</strain>
    </source>
</reference>
<dbReference type="RefSeq" id="WP_046308056.1">
    <property type="nucleotide sequence ID" value="NZ_KQ034000.1"/>
</dbReference>
<dbReference type="GO" id="GO:0000287">
    <property type="term" value="F:magnesium ion binding"/>
    <property type="evidence" value="ECO:0007669"/>
    <property type="project" value="TreeGrafter"/>
</dbReference>
<sequence>MAKLLFSDIDGTLINTDLEVTPKTRDAIRRQIINGNVFIPVSARMPQAVMTAAGQITKNCPMIAYNGALVLDEMGRPISSRFMKASEAAEICSYIEKKNNQTTWNVYSGYDWFYSPGNNAELVKKEEQIVQVKATPSSIAEVKKLKGVHKVLIMGNPEQLDQEQKDLTAVYPDLVLVKSAPNLLEIVVNGVSKGEGIKELAEEFNVKLADCWAFGDNYNDVSMLETVGHPFLMGNAPAELKKQFVNVTSDNNHDGIAQVLEKLS</sequence>
<dbReference type="PANTHER" id="PTHR10000:SF8">
    <property type="entry name" value="HAD SUPERFAMILY HYDROLASE-LIKE, TYPE 3"/>
    <property type="match status" value="1"/>
</dbReference>
<dbReference type="CDD" id="cd07516">
    <property type="entry name" value="HAD_Pase"/>
    <property type="match status" value="1"/>
</dbReference>
<dbReference type="AlphaFoldDB" id="A0A0F4LMP0"/>
<keyword evidence="2" id="KW-1185">Reference proteome</keyword>
<dbReference type="NCBIfam" id="TIGR01484">
    <property type="entry name" value="HAD-SF-IIB"/>
    <property type="match status" value="1"/>
</dbReference>
<dbReference type="NCBIfam" id="TIGR00099">
    <property type="entry name" value="Cof-subfamily"/>
    <property type="match status" value="1"/>
</dbReference>
<organism evidence="1 2">
    <name type="scientific">Lactobacillus apis</name>
    <dbReference type="NCBI Taxonomy" id="303541"/>
    <lineage>
        <taxon>Bacteria</taxon>
        <taxon>Bacillati</taxon>
        <taxon>Bacillota</taxon>
        <taxon>Bacilli</taxon>
        <taxon>Lactobacillales</taxon>
        <taxon>Lactobacillaceae</taxon>
        <taxon>Lactobacillus</taxon>
    </lineage>
</organism>
<dbReference type="GO" id="GO:0016791">
    <property type="term" value="F:phosphatase activity"/>
    <property type="evidence" value="ECO:0007669"/>
    <property type="project" value="UniProtKB-ARBA"/>
</dbReference>
<gene>
    <name evidence="1" type="ORF">JF72_14180</name>
</gene>
<dbReference type="STRING" id="303541.JF72_14180"/>
<dbReference type="SUPFAM" id="SSF56784">
    <property type="entry name" value="HAD-like"/>
    <property type="match status" value="1"/>
</dbReference>
<dbReference type="Proteomes" id="UP000033682">
    <property type="component" value="Unassembled WGS sequence"/>
</dbReference>
<keyword evidence="1" id="KW-0378">Hydrolase</keyword>
<dbReference type="SFLD" id="SFLDS00003">
    <property type="entry name" value="Haloacid_Dehalogenase"/>
    <property type="match status" value="1"/>
</dbReference>
<dbReference type="Pfam" id="PF08282">
    <property type="entry name" value="Hydrolase_3"/>
    <property type="match status" value="1"/>
</dbReference>
<accession>A0A0F4LMP0</accession>
<name>A0A0F4LMP0_9LACO</name>
<proteinExistence type="predicted"/>
<dbReference type="PATRIC" id="fig|303541.3.peg.1591"/>
<protein>
    <submittedName>
        <fullName evidence="1">HAD-superfamily hydrolase</fullName>
    </submittedName>
</protein>
<comment type="caution">
    <text evidence="1">The sequence shown here is derived from an EMBL/GenBank/DDBJ whole genome shotgun (WGS) entry which is preliminary data.</text>
</comment>
<dbReference type="HOGENOM" id="CLU_044146_0_2_9"/>
<dbReference type="InterPro" id="IPR036412">
    <property type="entry name" value="HAD-like_sf"/>
</dbReference>